<evidence type="ECO:0000256" key="3">
    <source>
        <dbReference type="ARBA" id="ARBA00022989"/>
    </source>
</evidence>
<gene>
    <name evidence="6" type="ORF">P170DRAFT_358135</name>
</gene>
<reference evidence="6 7" key="1">
    <citation type="submission" date="2016-12" db="EMBL/GenBank/DDBJ databases">
        <title>The genomes of Aspergillus section Nigri reveals drivers in fungal speciation.</title>
        <authorList>
            <consortium name="DOE Joint Genome Institute"/>
            <person name="Vesth T.C."/>
            <person name="Nybo J."/>
            <person name="Theobald S."/>
            <person name="Brandl J."/>
            <person name="Frisvad J.C."/>
            <person name="Nielsen K.F."/>
            <person name="Lyhne E.K."/>
            <person name="Kogle M.E."/>
            <person name="Kuo A."/>
            <person name="Riley R."/>
            <person name="Clum A."/>
            <person name="Nolan M."/>
            <person name="Lipzen A."/>
            <person name="Salamov A."/>
            <person name="Henrissat B."/>
            <person name="Wiebenga A."/>
            <person name="De Vries R.P."/>
            <person name="Grigoriev I.V."/>
            <person name="Mortensen U.H."/>
            <person name="Andersen M.R."/>
            <person name="Baker S.E."/>
        </authorList>
    </citation>
    <scope>NUCLEOTIDE SEQUENCE [LARGE SCALE GENOMIC DNA]</scope>
    <source>
        <strain evidence="6 7">IBT 23096</strain>
    </source>
</reference>
<evidence type="ECO:0000256" key="5">
    <source>
        <dbReference type="SAM" id="Phobius"/>
    </source>
</evidence>
<dbReference type="GO" id="GO:0000324">
    <property type="term" value="C:fungal-type vacuole"/>
    <property type="evidence" value="ECO:0007669"/>
    <property type="project" value="TreeGrafter"/>
</dbReference>
<evidence type="ECO:0000256" key="2">
    <source>
        <dbReference type="ARBA" id="ARBA00022692"/>
    </source>
</evidence>
<protein>
    <submittedName>
        <fullName evidence="6">RTA1-domain-containing protein</fullName>
    </submittedName>
</protein>
<feature type="transmembrane region" description="Helical" evidence="5">
    <location>
        <begin position="135"/>
        <end position="153"/>
    </location>
</feature>
<feature type="transmembrane region" description="Helical" evidence="5">
    <location>
        <begin position="91"/>
        <end position="115"/>
    </location>
</feature>
<dbReference type="PANTHER" id="PTHR31465">
    <property type="entry name" value="PROTEIN RTA1-RELATED"/>
    <property type="match status" value="1"/>
</dbReference>
<dbReference type="GeneID" id="36551962"/>
<dbReference type="AlphaFoldDB" id="A0A2I2G790"/>
<comment type="caution">
    <text evidence="6">The sequence shown here is derived from an EMBL/GenBank/DDBJ whole genome shotgun (WGS) entry which is preliminary data.</text>
</comment>
<evidence type="ECO:0000313" key="7">
    <source>
        <dbReference type="Proteomes" id="UP000234275"/>
    </source>
</evidence>
<dbReference type="Pfam" id="PF04479">
    <property type="entry name" value="RTA1"/>
    <property type="match status" value="1"/>
</dbReference>
<dbReference type="STRING" id="1392250.A0A2I2G790"/>
<keyword evidence="3 5" id="KW-1133">Transmembrane helix</keyword>
<dbReference type="Proteomes" id="UP000234275">
    <property type="component" value="Unassembled WGS sequence"/>
</dbReference>
<keyword evidence="4 5" id="KW-0472">Membrane</keyword>
<feature type="transmembrane region" description="Helical" evidence="5">
    <location>
        <begin position="66"/>
        <end position="85"/>
    </location>
</feature>
<feature type="transmembrane region" description="Helical" evidence="5">
    <location>
        <begin position="210"/>
        <end position="234"/>
    </location>
</feature>
<dbReference type="VEuPathDB" id="FungiDB:P170DRAFT_358135"/>
<feature type="transmembrane region" description="Helical" evidence="5">
    <location>
        <begin position="250"/>
        <end position="269"/>
    </location>
</feature>
<feature type="transmembrane region" description="Helical" evidence="5">
    <location>
        <begin position="173"/>
        <end position="198"/>
    </location>
</feature>
<dbReference type="PANTHER" id="PTHR31465:SF9">
    <property type="entry name" value="SPHINGOID LONG-CHAIN BASE TRANSPORTER RSB1"/>
    <property type="match status" value="1"/>
</dbReference>
<feature type="transmembrane region" description="Helical" evidence="5">
    <location>
        <begin position="35"/>
        <end position="54"/>
    </location>
</feature>
<evidence type="ECO:0000256" key="1">
    <source>
        <dbReference type="ARBA" id="ARBA00004141"/>
    </source>
</evidence>
<dbReference type="EMBL" id="MSFO01000004">
    <property type="protein sequence ID" value="PLB48744.1"/>
    <property type="molecule type" value="Genomic_DNA"/>
</dbReference>
<dbReference type="RefSeq" id="XP_024704046.1">
    <property type="nucleotide sequence ID" value="XM_024844262.1"/>
</dbReference>
<comment type="subcellular location">
    <subcellularLocation>
        <location evidence="1">Membrane</location>
        <topology evidence="1">Multi-pass membrane protein</topology>
    </subcellularLocation>
</comment>
<dbReference type="InterPro" id="IPR007568">
    <property type="entry name" value="RTA1"/>
</dbReference>
<dbReference type="OrthoDB" id="4521223at2759"/>
<evidence type="ECO:0000256" key="4">
    <source>
        <dbReference type="ARBA" id="ARBA00023136"/>
    </source>
</evidence>
<organism evidence="6 7">
    <name type="scientific">Aspergillus steynii IBT 23096</name>
    <dbReference type="NCBI Taxonomy" id="1392250"/>
    <lineage>
        <taxon>Eukaryota</taxon>
        <taxon>Fungi</taxon>
        <taxon>Dikarya</taxon>
        <taxon>Ascomycota</taxon>
        <taxon>Pezizomycotina</taxon>
        <taxon>Eurotiomycetes</taxon>
        <taxon>Eurotiomycetidae</taxon>
        <taxon>Eurotiales</taxon>
        <taxon>Aspergillaceae</taxon>
        <taxon>Aspergillus</taxon>
        <taxon>Aspergillus subgen. Circumdati</taxon>
    </lineage>
</organism>
<keyword evidence="2 5" id="KW-0812">Transmembrane</keyword>
<proteinExistence type="predicted"/>
<name>A0A2I2G790_9EURO</name>
<accession>A0A2I2G790</accession>
<evidence type="ECO:0000313" key="6">
    <source>
        <dbReference type="EMBL" id="PLB48744.1"/>
    </source>
</evidence>
<sequence length="293" mass="32215">MSQLPHGLVSFGPNANCTLDTCPIEASILQYRPSVPANVIFIVVFALAMLVHIFQGIRTGSWGFMVNMVCGCILEIAGYVGRVLLHGNPFIFSGFLMQIVCITVAPVFYCSAIYVVLSQVVNYTDRSVSRFSPRLFYWMFIPADIVSLVLQATGGGLSCVGNTKNDIQVGVNISMAGLIFQVVTLTLFCIMFGDYIYLGWGSPGRHKLQCLKGFLACLFTATLLVLLRCCYRVVELHAGYFSELFRDEPLFVALESAVMCCAVIFLNLGHPGSALNDGREELLSIDEEELITK</sequence>
<keyword evidence="7" id="KW-1185">Reference proteome</keyword>
<dbReference type="GO" id="GO:0005886">
    <property type="term" value="C:plasma membrane"/>
    <property type="evidence" value="ECO:0007669"/>
    <property type="project" value="TreeGrafter"/>
</dbReference>